<keyword evidence="4" id="KW-0808">Transferase</keyword>
<keyword evidence="9" id="KW-1185">Reference proteome</keyword>
<sequence length="309" mass="34934">MLGICEIGTYISHNKISNFDKKEQFEINDIFIKEKIGFQSLSKSLDDEKTSTMCLKAFEKIKNKIDLTTIDCLVLISQNPDVKIPHTSAILHKELNLSSNCACFDIGLGCSGYVYGLSIILSFMQNNGLRNGLLFTCDPYRKIIDNNDKNTSLLFGDGASVSYISKDYKYKAKSFKFGTNGSKYENIFCEKDTLFMNGRGVFDFSATTIPKHILDFLEEEKISIDNIDRFILHQGSKYIIDTIRQRLKIDKEKIPFKANLYGNTVSSSIPILLEDEFQSKECYNNILISGFGTGLSWASAILQRKNNAN</sequence>
<comment type="pathway">
    <text evidence="1">Lipid metabolism.</text>
</comment>
<keyword evidence="3" id="KW-0444">Lipid biosynthesis</keyword>
<dbReference type="Proteomes" id="UP000094873">
    <property type="component" value="Unassembled WGS sequence"/>
</dbReference>
<evidence type="ECO:0000313" key="8">
    <source>
        <dbReference type="EMBL" id="OCX43563.1"/>
    </source>
</evidence>
<dbReference type="Pfam" id="PF08545">
    <property type="entry name" value="ACP_syn_III"/>
    <property type="match status" value="1"/>
</dbReference>
<evidence type="ECO:0000256" key="4">
    <source>
        <dbReference type="ARBA" id="ARBA00022679"/>
    </source>
</evidence>
<evidence type="ECO:0000256" key="2">
    <source>
        <dbReference type="ARBA" id="ARBA00008642"/>
    </source>
</evidence>
<dbReference type="OrthoDB" id="9815506at2"/>
<keyword evidence="7" id="KW-0275">Fatty acid biosynthesis</keyword>
<dbReference type="InterPro" id="IPR013747">
    <property type="entry name" value="ACP_syn_III_C"/>
</dbReference>
<evidence type="ECO:0000256" key="7">
    <source>
        <dbReference type="ARBA" id="ARBA00023160"/>
    </source>
</evidence>
<dbReference type="SUPFAM" id="SSF53901">
    <property type="entry name" value="Thiolase-like"/>
    <property type="match status" value="1"/>
</dbReference>
<proteinExistence type="inferred from homology"/>
<dbReference type="InterPro" id="IPR016039">
    <property type="entry name" value="Thiolase-like"/>
</dbReference>
<evidence type="ECO:0000256" key="5">
    <source>
        <dbReference type="ARBA" id="ARBA00022832"/>
    </source>
</evidence>
<dbReference type="GO" id="GO:0006633">
    <property type="term" value="P:fatty acid biosynthetic process"/>
    <property type="evidence" value="ECO:0007669"/>
    <property type="project" value="UniProtKB-KW"/>
</dbReference>
<dbReference type="Pfam" id="PF08541">
    <property type="entry name" value="ACP_syn_III_C"/>
    <property type="match status" value="1"/>
</dbReference>
<keyword evidence="5" id="KW-0276">Fatty acid metabolism</keyword>
<dbReference type="PANTHER" id="PTHR43091:SF1">
    <property type="entry name" value="BETA-KETOACYL-[ACYL-CARRIER-PROTEIN] SYNTHASE III, CHLOROPLASTIC"/>
    <property type="match status" value="1"/>
</dbReference>
<evidence type="ECO:0000256" key="3">
    <source>
        <dbReference type="ARBA" id="ARBA00022516"/>
    </source>
</evidence>
<dbReference type="RefSeq" id="WP_066006595.1">
    <property type="nucleotide sequence ID" value="NZ_CP053848.1"/>
</dbReference>
<dbReference type="PANTHER" id="PTHR43091">
    <property type="entry name" value="3-OXOACYL-[ACYL-CARRIER-PROTEIN] SYNTHASE"/>
    <property type="match status" value="1"/>
</dbReference>
<accession>A0A6M8MYR1</accession>
<dbReference type="AlphaFoldDB" id="A0A6M8MYR1"/>
<name>A0A6M8MYR1_9BACT</name>
<evidence type="ECO:0000313" key="9">
    <source>
        <dbReference type="Proteomes" id="UP000094873"/>
    </source>
</evidence>
<gene>
    <name evidence="8" type="ORF">A7X81_00980</name>
</gene>
<comment type="similarity">
    <text evidence="2">Belongs to the thiolase-like superfamily. FabH family.</text>
</comment>
<protein>
    <submittedName>
        <fullName evidence="8">3-oxoacyl-ACP synthase</fullName>
    </submittedName>
</protein>
<keyword evidence="6" id="KW-0443">Lipid metabolism</keyword>
<dbReference type="InterPro" id="IPR013751">
    <property type="entry name" value="ACP_syn_III_N"/>
</dbReference>
<evidence type="ECO:0000256" key="1">
    <source>
        <dbReference type="ARBA" id="ARBA00005189"/>
    </source>
</evidence>
<evidence type="ECO:0000256" key="6">
    <source>
        <dbReference type="ARBA" id="ARBA00023098"/>
    </source>
</evidence>
<dbReference type="Gene3D" id="3.40.47.10">
    <property type="match status" value="1"/>
</dbReference>
<dbReference type="CDD" id="cd00830">
    <property type="entry name" value="KAS_III"/>
    <property type="match status" value="1"/>
</dbReference>
<organism evidence="8 9">
    <name type="scientific">Campylobacter ornithocola</name>
    <dbReference type="NCBI Taxonomy" id="1848766"/>
    <lineage>
        <taxon>Bacteria</taxon>
        <taxon>Pseudomonadati</taxon>
        <taxon>Campylobacterota</taxon>
        <taxon>Epsilonproteobacteria</taxon>
        <taxon>Campylobacterales</taxon>
        <taxon>Campylobacteraceae</taxon>
        <taxon>Campylobacter</taxon>
    </lineage>
</organism>
<comment type="caution">
    <text evidence="8">The sequence shown here is derived from an EMBL/GenBank/DDBJ whole genome shotgun (WGS) entry which is preliminary data.</text>
</comment>
<reference evidence="8 9" key="1">
    <citation type="submission" date="2016-05" db="EMBL/GenBank/DDBJ databases">
        <authorList>
            <person name="Caceres A."/>
            <person name="Munoz I."/>
            <person name="Iraola G."/>
            <person name="Diaz-Viraque F."/>
            <person name="Greif G."/>
            <person name="Collado L."/>
        </authorList>
    </citation>
    <scope>NUCLEOTIDE SEQUENCE [LARGE SCALE GENOMIC DNA]</scope>
    <source>
        <strain evidence="8 9">WBE38</strain>
    </source>
</reference>
<dbReference type="GO" id="GO:0004315">
    <property type="term" value="F:3-oxoacyl-[acyl-carrier-protein] synthase activity"/>
    <property type="evidence" value="ECO:0007669"/>
    <property type="project" value="InterPro"/>
</dbReference>
<dbReference type="EMBL" id="LXSU01000030">
    <property type="protein sequence ID" value="OCX43563.1"/>
    <property type="molecule type" value="Genomic_DNA"/>
</dbReference>